<evidence type="ECO:0008006" key="4">
    <source>
        <dbReference type="Google" id="ProtNLM"/>
    </source>
</evidence>
<sequence>MGDHEATTSTTVRGAIAVRPAVPGYVEVLEQNVMHYAKLFGPIIVAALIAFKASYGHGNSLFVMLSIAIAVSAAIATWGLAANEKWYASLKFWVGVLATAAQAVLAIVGADGRLADLTPTDWSNVGLAAAGAIWTVLIPNAAQFTQKVIADPNGVYDIASAGVPDPQSLPAAGE</sequence>
<protein>
    <recommendedName>
        <fullName evidence="4">Holin</fullName>
    </recommendedName>
</protein>
<name>A0ABT8J041_9MICO</name>
<evidence type="ECO:0000256" key="1">
    <source>
        <dbReference type="SAM" id="Phobius"/>
    </source>
</evidence>
<keyword evidence="1" id="KW-0812">Transmembrane</keyword>
<keyword evidence="1" id="KW-0472">Membrane</keyword>
<feature type="transmembrane region" description="Helical" evidence="1">
    <location>
        <begin position="122"/>
        <end position="142"/>
    </location>
</feature>
<evidence type="ECO:0000313" key="2">
    <source>
        <dbReference type="EMBL" id="MDN4598448.1"/>
    </source>
</evidence>
<gene>
    <name evidence="2" type="ORF">P5G59_14945</name>
</gene>
<organism evidence="2 3">
    <name type="scientific">Leifsonia virtsii</name>
    <dbReference type="NCBI Taxonomy" id="3035915"/>
    <lineage>
        <taxon>Bacteria</taxon>
        <taxon>Bacillati</taxon>
        <taxon>Actinomycetota</taxon>
        <taxon>Actinomycetes</taxon>
        <taxon>Micrococcales</taxon>
        <taxon>Microbacteriaceae</taxon>
        <taxon>Leifsonia</taxon>
    </lineage>
</organism>
<feature type="transmembrane region" description="Helical" evidence="1">
    <location>
        <begin position="92"/>
        <end position="110"/>
    </location>
</feature>
<proteinExistence type="predicted"/>
<accession>A0ABT8J041</accession>
<dbReference type="EMBL" id="JAROCB010000004">
    <property type="protein sequence ID" value="MDN4598448.1"/>
    <property type="molecule type" value="Genomic_DNA"/>
</dbReference>
<keyword evidence="3" id="KW-1185">Reference proteome</keyword>
<dbReference type="Proteomes" id="UP001174210">
    <property type="component" value="Unassembled WGS sequence"/>
</dbReference>
<evidence type="ECO:0000313" key="3">
    <source>
        <dbReference type="Proteomes" id="UP001174210"/>
    </source>
</evidence>
<feature type="transmembrane region" description="Helical" evidence="1">
    <location>
        <begin position="39"/>
        <end position="55"/>
    </location>
</feature>
<comment type="caution">
    <text evidence="2">The sequence shown here is derived from an EMBL/GenBank/DDBJ whole genome shotgun (WGS) entry which is preliminary data.</text>
</comment>
<feature type="transmembrane region" description="Helical" evidence="1">
    <location>
        <begin position="61"/>
        <end position="80"/>
    </location>
</feature>
<reference evidence="2" key="1">
    <citation type="submission" date="2023-03" db="EMBL/GenBank/DDBJ databases">
        <title>MT1 and MT2 Draft Genomes of Novel Species.</title>
        <authorList>
            <person name="Venkateswaran K."/>
        </authorList>
    </citation>
    <scope>NUCLEOTIDE SEQUENCE</scope>
    <source>
        <strain evidence="2">F6_8S_P_1A</strain>
    </source>
</reference>
<keyword evidence="1" id="KW-1133">Transmembrane helix</keyword>
<dbReference type="RefSeq" id="WP_301219792.1">
    <property type="nucleotide sequence ID" value="NZ_JAROCB010000004.1"/>
</dbReference>